<evidence type="ECO:0000256" key="9">
    <source>
        <dbReference type="SAM" id="MobiDB-lite"/>
    </source>
</evidence>
<dbReference type="InterPro" id="IPR002942">
    <property type="entry name" value="S4_RNA-bd"/>
</dbReference>
<comment type="similarity">
    <text evidence="1 8">Belongs to the pseudouridine synthase RsuA family.</text>
</comment>
<dbReference type="CDD" id="cd00165">
    <property type="entry name" value="S4"/>
    <property type="match status" value="1"/>
</dbReference>
<organism evidence="11 12">
    <name type="scientific">Hydrogenophilus thermoluteolus</name>
    <name type="common">Pseudomonas hydrogenothermophila</name>
    <dbReference type="NCBI Taxonomy" id="297"/>
    <lineage>
        <taxon>Bacteria</taxon>
        <taxon>Pseudomonadati</taxon>
        <taxon>Pseudomonadota</taxon>
        <taxon>Hydrogenophilia</taxon>
        <taxon>Hydrogenophilales</taxon>
        <taxon>Hydrogenophilaceae</taxon>
        <taxon>Hydrogenophilus</taxon>
    </lineage>
</organism>
<evidence type="ECO:0000256" key="1">
    <source>
        <dbReference type="ARBA" id="ARBA00008348"/>
    </source>
</evidence>
<name>A0A2Z6DXS2_HYDTE</name>
<keyword evidence="12" id="KW-1185">Reference proteome</keyword>
<dbReference type="NCBIfam" id="TIGR00093">
    <property type="entry name" value="pseudouridine synthase"/>
    <property type="match status" value="1"/>
</dbReference>
<sequence>MTRNNTHSVRDGAAPASAAQPGERLQKVLARLGLASRRTVEEWIRAGRLRLNDRPAQLGDRVKPGDRIKLDGKLIEWRRATAFPRVILYHKPEGELVTRDDPEGRPTVFDRLPVLRRGRWLAVGRLDLNTSGLLIFTTDGDLANRLMHPRYGWEREYAVRILGTLTPEDQTQLLEGIVLEDGPAQFNTLVDIGGQGANHWYRVTIGEGRNREVRRMFEALGYTVSRLIRVRYGPIALPPRLKRGMWQELPPEEVSRLFGIPLPKGLATAAKSPTPRPRASRPSRSYNDKKRGG</sequence>
<keyword evidence="3 7" id="KW-0694">RNA-binding</keyword>
<dbReference type="InterPro" id="IPR042092">
    <property type="entry name" value="PsdUridine_s_RsuA/RluB/E/F_cat"/>
</dbReference>
<dbReference type="Pfam" id="PF01479">
    <property type="entry name" value="S4"/>
    <property type="match status" value="1"/>
</dbReference>
<dbReference type="PANTHER" id="PTHR47683:SF3">
    <property type="entry name" value="RIBOSOMAL LARGE SUBUNIT PSEUDOURIDINE SYNTHASE B"/>
    <property type="match status" value="1"/>
</dbReference>
<evidence type="ECO:0000256" key="4">
    <source>
        <dbReference type="ARBA" id="ARBA00023235"/>
    </source>
</evidence>
<feature type="domain" description="RNA-binding S4" evidence="10">
    <location>
        <begin position="23"/>
        <end position="82"/>
    </location>
</feature>
<feature type="region of interest" description="Disordered" evidence="9">
    <location>
        <begin position="1"/>
        <end position="22"/>
    </location>
</feature>
<dbReference type="GO" id="GO:0005829">
    <property type="term" value="C:cytosol"/>
    <property type="evidence" value="ECO:0007669"/>
    <property type="project" value="UniProtKB-ARBA"/>
</dbReference>
<dbReference type="AlphaFoldDB" id="A0A2Z6DXS2"/>
<dbReference type="KEGG" id="htl:HPTL_1032"/>
<dbReference type="Gene3D" id="3.10.290.10">
    <property type="entry name" value="RNA-binding S4 domain"/>
    <property type="match status" value="1"/>
</dbReference>
<dbReference type="CDD" id="cd02556">
    <property type="entry name" value="PseudoU_synth_RluB"/>
    <property type="match status" value="1"/>
</dbReference>
<dbReference type="NCBIfam" id="NF007976">
    <property type="entry name" value="PRK10700.1"/>
    <property type="match status" value="1"/>
</dbReference>
<dbReference type="PROSITE" id="PS50889">
    <property type="entry name" value="S4"/>
    <property type="match status" value="1"/>
</dbReference>
<dbReference type="PANTHER" id="PTHR47683">
    <property type="entry name" value="PSEUDOURIDINE SYNTHASE FAMILY PROTEIN-RELATED"/>
    <property type="match status" value="1"/>
</dbReference>
<evidence type="ECO:0000256" key="3">
    <source>
        <dbReference type="ARBA" id="ARBA00022884"/>
    </source>
</evidence>
<keyword evidence="2" id="KW-0698">rRNA processing</keyword>
<evidence type="ECO:0000256" key="5">
    <source>
        <dbReference type="ARBA" id="ARBA00036944"/>
    </source>
</evidence>
<dbReference type="FunFam" id="3.30.70.580:FF:000009">
    <property type="entry name" value="Pseudouridine synthase"/>
    <property type="match status" value="1"/>
</dbReference>
<dbReference type="SUPFAM" id="SSF55120">
    <property type="entry name" value="Pseudouridine synthase"/>
    <property type="match status" value="1"/>
</dbReference>
<evidence type="ECO:0000259" key="10">
    <source>
        <dbReference type="SMART" id="SM00363"/>
    </source>
</evidence>
<dbReference type="InterPro" id="IPR006145">
    <property type="entry name" value="PsdUridine_synth_RsuA/RluA"/>
</dbReference>
<dbReference type="FunFam" id="3.10.290.10:FF:000003">
    <property type="entry name" value="Pseudouridine synthase"/>
    <property type="match status" value="1"/>
</dbReference>
<keyword evidence="4 8" id="KW-0413">Isomerase</keyword>
<dbReference type="Gene3D" id="3.30.70.1560">
    <property type="entry name" value="Alpha-L RNA-binding motif"/>
    <property type="match status" value="1"/>
</dbReference>
<dbReference type="RefSeq" id="WP_197713807.1">
    <property type="nucleotide sequence ID" value="NZ_AP018558.1"/>
</dbReference>
<dbReference type="Proteomes" id="UP000262004">
    <property type="component" value="Chromosome"/>
</dbReference>
<evidence type="ECO:0000313" key="12">
    <source>
        <dbReference type="Proteomes" id="UP000262004"/>
    </source>
</evidence>
<dbReference type="Pfam" id="PF00849">
    <property type="entry name" value="PseudoU_synth_2"/>
    <property type="match status" value="1"/>
</dbReference>
<dbReference type="PROSITE" id="PS01149">
    <property type="entry name" value="PSI_RSU"/>
    <property type="match status" value="1"/>
</dbReference>
<dbReference type="Gene3D" id="3.30.70.580">
    <property type="entry name" value="Pseudouridine synthase I, catalytic domain, N-terminal subdomain"/>
    <property type="match status" value="1"/>
</dbReference>
<dbReference type="InterPro" id="IPR000748">
    <property type="entry name" value="PsdUridine_synth_RsuA/RluB/E/F"/>
</dbReference>
<dbReference type="GO" id="GO:0160139">
    <property type="term" value="F:23S rRNA pseudouridine(2605) synthase activity"/>
    <property type="evidence" value="ECO:0007669"/>
    <property type="project" value="UniProtKB-EC"/>
</dbReference>
<evidence type="ECO:0000313" key="11">
    <source>
        <dbReference type="EMBL" id="BBD77296.1"/>
    </source>
</evidence>
<dbReference type="GO" id="GO:0000455">
    <property type="term" value="P:enzyme-directed rRNA pseudouridine synthesis"/>
    <property type="evidence" value="ECO:0007669"/>
    <property type="project" value="UniProtKB-ARBA"/>
</dbReference>
<dbReference type="EC" id="5.4.99.-" evidence="8"/>
<dbReference type="GO" id="GO:0003723">
    <property type="term" value="F:RNA binding"/>
    <property type="evidence" value="ECO:0007669"/>
    <property type="project" value="UniProtKB-KW"/>
</dbReference>
<gene>
    <name evidence="11" type="ORF">HPTL_1032</name>
</gene>
<dbReference type="InterPro" id="IPR018496">
    <property type="entry name" value="PsdUridine_synth_RsuA/RluB_CS"/>
</dbReference>
<comment type="catalytic activity">
    <reaction evidence="5">
        <text>uridine(2605) in 23S rRNA = pseudouridine(2605) in 23S rRNA</text>
        <dbReference type="Rhea" id="RHEA:42520"/>
        <dbReference type="Rhea" id="RHEA-COMP:10095"/>
        <dbReference type="Rhea" id="RHEA-COMP:10096"/>
        <dbReference type="ChEBI" id="CHEBI:65314"/>
        <dbReference type="ChEBI" id="CHEBI:65315"/>
        <dbReference type="EC" id="5.4.99.22"/>
    </reaction>
</comment>
<evidence type="ECO:0000256" key="2">
    <source>
        <dbReference type="ARBA" id="ARBA00022552"/>
    </source>
</evidence>
<dbReference type="InterPro" id="IPR050343">
    <property type="entry name" value="RsuA_PseudoU_synthase"/>
</dbReference>
<comment type="function">
    <text evidence="6">Responsible for synthesis of pseudouridine from uracil-2605 in 23S ribosomal RNA.</text>
</comment>
<evidence type="ECO:0000256" key="6">
    <source>
        <dbReference type="ARBA" id="ARBA00037383"/>
    </source>
</evidence>
<evidence type="ECO:0000256" key="7">
    <source>
        <dbReference type="PROSITE-ProRule" id="PRU00182"/>
    </source>
</evidence>
<dbReference type="SUPFAM" id="SSF55174">
    <property type="entry name" value="Alpha-L RNA-binding motif"/>
    <property type="match status" value="1"/>
</dbReference>
<dbReference type="SMART" id="SM00363">
    <property type="entry name" value="S4"/>
    <property type="match status" value="1"/>
</dbReference>
<dbReference type="InterPro" id="IPR020094">
    <property type="entry name" value="TruA/RsuA/RluB/E/F_N"/>
</dbReference>
<protein>
    <recommendedName>
        <fullName evidence="8">Pseudouridine synthase</fullName>
        <ecNumber evidence="8">5.4.99.-</ecNumber>
    </recommendedName>
</protein>
<dbReference type="FunFam" id="3.30.70.1560:FF:000001">
    <property type="entry name" value="Pseudouridine synthase"/>
    <property type="match status" value="1"/>
</dbReference>
<evidence type="ECO:0000256" key="8">
    <source>
        <dbReference type="RuleBase" id="RU003887"/>
    </source>
</evidence>
<dbReference type="EMBL" id="AP018558">
    <property type="protein sequence ID" value="BBD77296.1"/>
    <property type="molecule type" value="Genomic_DNA"/>
</dbReference>
<accession>A0A2Z6DXS2</accession>
<feature type="region of interest" description="Disordered" evidence="9">
    <location>
        <begin position="265"/>
        <end position="293"/>
    </location>
</feature>
<dbReference type="InterPro" id="IPR036986">
    <property type="entry name" value="S4_RNA-bd_sf"/>
</dbReference>
<proteinExistence type="inferred from homology"/>
<dbReference type="InterPro" id="IPR020103">
    <property type="entry name" value="PsdUridine_synth_cat_dom_sf"/>
</dbReference>
<reference evidence="11 12" key="1">
    <citation type="submission" date="2018-04" db="EMBL/GenBank/DDBJ databases">
        <title>Complete genome sequence of Hydrogenophilus thermoluteolus TH-1.</title>
        <authorList>
            <person name="Arai H."/>
        </authorList>
    </citation>
    <scope>NUCLEOTIDE SEQUENCE [LARGE SCALE GENOMIC DNA]</scope>
    <source>
        <strain evidence="11 12">TH-1</strain>
    </source>
</reference>